<evidence type="ECO:0008006" key="3">
    <source>
        <dbReference type="Google" id="ProtNLM"/>
    </source>
</evidence>
<proteinExistence type="predicted"/>
<organism evidence="1 2">
    <name type="scientific">Eumeta variegata</name>
    <name type="common">Bagworm moth</name>
    <name type="synonym">Eumeta japonica</name>
    <dbReference type="NCBI Taxonomy" id="151549"/>
    <lineage>
        <taxon>Eukaryota</taxon>
        <taxon>Metazoa</taxon>
        <taxon>Ecdysozoa</taxon>
        <taxon>Arthropoda</taxon>
        <taxon>Hexapoda</taxon>
        <taxon>Insecta</taxon>
        <taxon>Pterygota</taxon>
        <taxon>Neoptera</taxon>
        <taxon>Endopterygota</taxon>
        <taxon>Lepidoptera</taxon>
        <taxon>Glossata</taxon>
        <taxon>Ditrysia</taxon>
        <taxon>Tineoidea</taxon>
        <taxon>Psychidae</taxon>
        <taxon>Oiketicinae</taxon>
        <taxon>Eumeta</taxon>
    </lineage>
</organism>
<sequence length="235" mass="26408">MLVVRLNWQLTPTLHDTQYRFMPQRGTEDSLYDLMIRSHKKKQGANLVDEIKILGLTIDKRLTYIPQVIQACKKATNIYKGRNLAARTTCGLKLEILRTIYLANRANAPVCRVRLGTDGRVREAAWFYEVKRGKELGDISADWELENLSVSVNCRTRVFPGAAICAAGALAPDNHFERIESLDSKAIDRLGIEGTHIFTDGSHIQGKVIFSDSRSVLQVLTALTIPWSIQQEPTS</sequence>
<dbReference type="OrthoDB" id="8058536at2759"/>
<evidence type="ECO:0000313" key="2">
    <source>
        <dbReference type="Proteomes" id="UP000299102"/>
    </source>
</evidence>
<name>A0A4C1XY62_EUMVA</name>
<dbReference type="Proteomes" id="UP000299102">
    <property type="component" value="Unassembled WGS sequence"/>
</dbReference>
<dbReference type="EMBL" id="BGZK01000978">
    <property type="protein sequence ID" value="GBP67259.1"/>
    <property type="molecule type" value="Genomic_DNA"/>
</dbReference>
<evidence type="ECO:0000313" key="1">
    <source>
        <dbReference type="EMBL" id="GBP67259.1"/>
    </source>
</evidence>
<protein>
    <recommendedName>
        <fullName evidence="3">Reverse transcriptase domain-containing protein</fullName>
    </recommendedName>
</protein>
<comment type="caution">
    <text evidence="1">The sequence shown here is derived from an EMBL/GenBank/DDBJ whole genome shotgun (WGS) entry which is preliminary data.</text>
</comment>
<accession>A0A4C1XY62</accession>
<gene>
    <name evidence="1" type="ORF">EVAR_47211_1</name>
</gene>
<reference evidence="1 2" key="1">
    <citation type="journal article" date="2019" name="Commun. Biol.">
        <title>The bagworm genome reveals a unique fibroin gene that provides high tensile strength.</title>
        <authorList>
            <person name="Kono N."/>
            <person name="Nakamura H."/>
            <person name="Ohtoshi R."/>
            <person name="Tomita M."/>
            <person name="Numata K."/>
            <person name="Arakawa K."/>
        </authorList>
    </citation>
    <scope>NUCLEOTIDE SEQUENCE [LARGE SCALE GENOMIC DNA]</scope>
</reference>
<keyword evidence="2" id="KW-1185">Reference proteome</keyword>
<dbReference type="AlphaFoldDB" id="A0A4C1XY62"/>